<dbReference type="EMBL" id="MU005776">
    <property type="protein sequence ID" value="KAF2706244.1"/>
    <property type="molecule type" value="Genomic_DNA"/>
</dbReference>
<reference evidence="2" key="1">
    <citation type="journal article" date="2020" name="Stud. Mycol.">
        <title>101 Dothideomycetes genomes: a test case for predicting lifestyles and emergence of pathogens.</title>
        <authorList>
            <person name="Haridas S."/>
            <person name="Albert R."/>
            <person name="Binder M."/>
            <person name="Bloem J."/>
            <person name="Labutti K."/>
            <person name="Salamov A."/>
            <person name="Andreopoulos B."/>
            <person name="Baker S."/>
            <person name="Barry K."/>
            <person name="Bills G."/>
            <person name="Bluhm B."/>
            <person name="Cannon C."/>
            <person name="Castanera R."/>
            <person name="Culley D."/>
            <person name="Daum C."/>
            <person name="Ezra D."/>
            <person name="Gonzalez J."/>
            <person name="Henrissat B."/>
            <person name="Kuo A."/>
            <person name="Liang C."/>
            <person name="Lipzen A."/>
            <person name="Lutzoni F."/>
            <person name="Magnuson J."/>
            <person name="Mondo S."/>
            <person name="Nolan M."/>
            <person name="Ohm R."/>
            <person name="Pangilinan J."/>
            <person name="Park H.-J."/>
            <person name="Ramirez L."/>
            <person name="Alfaro M."/>
            <person name="Sun H."/>
            <person name="Tritt A."/>
            <person name="Yoshinaga Y."/>
            <person name="Zwiers L.-H."/>
            <person name="Turgeon B."/>
            <person name="Goodwin S."/>
            <person name="Spatafora J."/>
            <person name="Crous P."/>
            <person name="Grigoriev I."/>
        </authorList>
    </citation>
    <scope>NUCLEOTIDE SEQUENCE</scope>
    <source>
        <strain evidence="2">CBS 279.74</strain>
    </source>
</reference>
<evidence type="ECO:0000313" key="2">
    <source>
        <dbReference type="EMBL" id="KAF2706244.1"/>
    </source>
</evidence>
<evidence type="ECO:0000259" key="1">
    <source>
        <dbReference type="Pfam" id="PF06985"/>
    </source>
</evidence>
<sequence length="703" mass="80739">MDDPYAKARLDPRNHDIRLVKLALGQASDPISLSFHCHSVLRCPPFVALSYTWGGIDGTVEILLDGIPFEVSKNLWTFLDQTRERLRSAPEDGTFWIDAICIHQSSPLERNHQVQMMHEIYSNARSVAVWLGPADPDSESDLAMDYIQAEKSMDIPQSRHRLELVSTSRQGRAFLTLCEKSYWRRVWVQQEILHAKELNLYYGSKCVSWSRFEGTFQRLELLATENPLWNTDWSALVQTSLASVIVKAKLAWDGTPKPLKELLETYCDLDSSLIADKVYGLLGLASDRYSIEVDYRLTPTTLFYRVLDYICTTTSSNTGSWSKTRLDTFVFGKMLRQMLNVRVPDSDLERHILLALNSTVDTESISNASHMYRAVTVLLIKWGVELDVIETRESFQKLQSVFRDEFRFETTILEFDSSANAQDGLDDAILTCIDKCNKQNSLLIVYYSGSAIWDNNAQLLELHPIHDTKPLHIDWSKTERILHQKLLRGSDVLVILNTNLPSHPVYWGKRDSAHGRVFQYLSICHNDALNHRLSRRFLTEALSTSLSHVLVQHFLNPFTTVQLQQAIQNIPEFRHTSIHLWWQDPGYERHIRLSPLGTSRFVAHDAPQGFHPHPRAQLSLRLNLSSFPTSWQLDLLRAKVVNIFHKHSLVQQVEFLGAERNVNGDLSNRAALIVYTLSKWKTAVIRKREEHHLAERAVTSRYS</sequence>
<feature type="domain" description="Heterokaryon incompatibility" evidence="1">
    <location>
        <begin position="46"/>
        <end position="191"/>
    </location>
</feature>
<dbReference type="PANTHER" id="PTHR24148:SF73">
    <property type="entry name" value="HET DOMAIN PROTEIN (AFU_ORTHOLOGUE AFUA_8G01020)"/>
    <property type="match status" value="1"/>
</dbReference>
<protein>
    <submittedName>
        <fullName evidence="2">HET-domain-containing protein</fullName>
    </submittedName>
</protein>
<proteinExistence type="predicted"/>
<accession>A0A6G1K061</accession>
<gene>
    <name evidence="2" type="ORF">K504DRAFT_76165</name>
</gene>
<dbReference type="Pfam" id="PF06985">
    <property type="entry name" value="HET"/>
    <property type="match status" value="1"/>
</dbReference>
<dbReference type="OrthoDB" id="5386682at2759"/>
<organism evidence="2 3">
    <name type="scientific">Pleomassaria siparia CBS 279.74</name>
    <dbReference type="NCBI Taxonomy" id="1314801"/>
    <lineage>
        <taxon>Eukaryota</taxon>
        <taxon>Fungi</taxon>
        <taxon>Dikarya</taxon>
        <taxon>Ascomycota</taxon>
        <taxon>Pezizomycotina</taxon>
        <taxon>Dothideomycetes</taxon>
        <taxon>Pleosporomycetidae</taxon>
        <taxon>Pleosporales</taxon>
        <taxon>Pleomassariaceae</taxon>
        <taxon>Pleomassaria</taxon>
    </lineage>
</organism>
<dbReference type="PANTHER" id="PTHR24148">
    <property type="entry name" value="ANKYRIN REPEAT DOMAIN-CONTAINING PROTEIN 39 HOMOLOG-RELATED"/>
    <property type="match status" value="1"/>
</dbReference>
<keyword evidence="3" id="KW-1185">Reference proteome</keyword>
<dbReference type="Proteomes" id="UP000799428">
    <property type="component" value="Unassembled WGS sequence"/>
</dbReference>
<dbReference type="AlphaFoldDB" id="A0A6G1K061"/>
<dbReference type="InterPro" id="IPR010730">
    <property type="entry name" value="HET"/>
</dbReference>
<name>A0A6G1K061_9PLEO</name>
<dbReference type="InterPro" id="IPR052895">
    <property type="entry name" value="HetReg/Transcr_Mod"/>
</dbReference>
<evidence type="ECO:0000313" key="3">
    <source>
        <dbReference type="Proteomes" id="UP000799428"/>
    </source>
</evidence>